<dbReference type="InterPro" id="IPR022755">
    <property type="entry name" value="Znf_C2H2_jaz"/>
</dbReference>
<dbReference type="InterPro" id="IPR040025">
    <property type="entry name" value="Znf622/Rei1/Reh1"/>
</dbReference>
<evidence type="ECO:0000256" key="3">
    <source>
        <dbReference type="ARBA" id="ARBA00022833"/>
    </source>
</evidence>
<dbReference type="PANTHER" id="PTHR13182">
    <property type="entry name" value="ZINC FINGER PROTEIN 622"/>
    <property type="match status" value="1"/>
</dbReference>
<keyword evidence="2" id="KW-0863">Zinc-finger</keyword>
<dbReference type="Gene3D" id="3.30.160.60">
    <property type="entry name" value="Classic Zinc Finger"/>
    <property type="match status" value="1"/>
</dbReference>
<name>A0A9P8CXR7_MORAP</name>
<feature type="compositionally biased region" description="Acidic residues" evidence="4">
    <location>
        <begin position="372"/>
        <end position="384"/>
    </location>
</feature>
<dbReference type="EMBL" id="JAIFTL010000136">
    <property type="protein sequence ID" value="KAG9322644.1"/>
    <property type="molecule type" value="Genomic_DNA"/>
</dbReference>
<feature type="compositionally biased region" description="Acidic residues" evidence="4">
    <location>
        <begin position="270"/>
        <end position="281"/>
    </location>
</feature>
<protein>
    <recommendedName>
        <fullName evidence="9">C2H2-type domain-containing protein</fullName>
    </recommendedName>
</protein>
<keyword evidence="3" id="KW-0862">Zinc</keyword>
<dbReference type="Proteomes" id="UP000717515">
    <property type="component" value="Unassembled WGS sequence"/>
</dbReference>
<feature type="compositionally biased region" description="Basic and acidic residues" evidence="4">
    <location>
        <begin position="343"/>
        <end position="354"/>
    </location>
</feature>
<dbReference type="AlphaFoldDB" id="A0A9P8CXR7"/>
<feature type="region of interest" description="Disordered" evidence="4">
    <location>
        <begin position="266"/>
        <end position="292"/>
    </location>
</feature>
<feature type="region of interest" description="Disordered" evidence="4">
    <location>
        <begin position="342"/>
        <end position="397"/>
    </location>
</feature>
<evidence type="ECO:0000259" key="6">
    <source>
        <dbReference type="Pfam" id="PF12756"/>
    </source>
</evidence>
<feature type="domain" description="ZN622/Rei1/Reh1 zinc finger C2H2-type" evidence="6">
    <location>
        <begin position="159"/>
        <end position="267"/>
    </location>
</feature>
<dbReference type="GO" id="GO:0042273">
    <property type="term" value="P:ribosomal large subunit biogenesis"/>
    <property type="evidence" value="ECO:0007669"/>
    <property type="project" value="TreeGrafter"/>
</dbReference>
<proteinExistence type="predicted"/>
<accession>A0A9P8CXR7</accession>
<comment type="caution">
    <text evidence="7">The sequence shown here is derived from an EMBL/GenBank/DDBJ whole genome shotgun (WGS) entry which is preliminary data.</text>
</comment>
<feature type="region of interest" description="Disordered" evidence="4">
    <location>
        <begin position="116"/>
        <end position="151"/>
    </location>
</feature>
<dbReference type="Pfam" id="PF12171">
    <property type="entry name" value="zf-C2H2_jaz"/>
    <property type="match status" value="1"/>
</dbReference>
<evidence type="ECO:0000313" key="8">
    <source>
        <dbReference type="Proteomes" id="UP000717515"/>
    </source>
</evidence>
<dbReference type="InterPro" id="IPR036236">
    <property type="entry name" value="Znf_C2H2_sf"/>
</dbReference>
<evidence type="ECO:0008006" key="9">
    <source>
        <dbReference type="Google" id="ProtNLM"/>
    </source>
</evidence>
<dbReference type="PANTHER" id="PTHR13182:SF8">
    <property type="entry name" value="CYTOPLASMIC 60S SUBUNIT BIOGENESIS FACTOR ZNF622"/>
    <property type="match status" value="1"/>
</dbReference>
<feature type="region of interest" description="Disordered" evidence="4">
    <location>
        <begin position="442"/>
        <end position="470"/>
    </location>
</feature>
<sequence>MSYTVNVPQAFIGQATTCLTCGIRLPSLETQQLHHKSDWHTYNLKRKMVYLPPVASEVFAQLVTASREQANPAEVAQPECVPCGKKYLSFQAYDNHVNSKKHKQIAAAYEKKQQSKGIASTDSSSSTAAVETGTTASTTTTATTTKDPVQQLPPSETVCLFCSHNAADGSTNYEHMRTAHGFFLPSIERLIDLSGMLTYLAEKLVHDHDCLWCTPSVFSQNLKPDQELHSGFATLASVRRHMLDKGHCKLAMDHGAEREYADFYLPSNDLDSDNEDDDATEDSSMATDTMLDDDERKLNAVLLDKDGNWILDDDSNSASNTTAGIRIDPTTNELVLNHRRLAHKDAARRQKVESRTVTLTSRSQRRPSSSTEETDGSPEDETATQEEGVSVSSDTHHPNVRVSSALLRSQNQLSDSTLAVSHQQLQQVSAKVSKAQNFESFKREKMSTRLSLSANHTARRRYGAPVGTKV</sequence>
<evidence type="ECO:0000256" key="4">
    <source>
        <dbReference type="SAM" id="MobiDB-lite"/>
    </source>
</evidence>
<evidence type="ECO:0000313" key="7">
    <source>
        <dbReference type="EMBL" id="KAG9322644.1"/>
    </source>
</evidence>
<dbReference type="Pfam" id="PF12756">
    <property type="entry name" value="zf-C2H2_2"/>
    <property type="match status" value="1"/>
</dbReference>
<evidence type="ECO:0000256" key="2">
    <source>
        <dbReference type="ARBA" id="ARBA00022771"/>
    </source>
</evidence>
<dbReference type="GO" id="GO:0008270">
    <property type="term" value="F:zinc ion binding"/>
    <property type="evidence" value="ECO:0007669"/>
    <property type="project" value="UniProtKB-KW"/>
</dbReference>
<gene>
    <name evidence="7" type="ORF">KVV02_002373</name>
</gene>
<dbReference type="SUPFAM" id="SSF57667">
    <property type="entry name" value="beta-beta-alpha zinc fingers"/>
    <property type="match status" value="2"/>
</dbReference>
<organism evidence="7 8">
    <name type="scientific">Mortierella alpina</name>
    <name type="common">Oleaginous fungus</name>
    <name type="synonym">Mortierella renispora</name>
    <dbReference type="NCBI Taxonomy" id="64518"/>
    <lineage>
        <taxon>Eukaryota</taxon>
        <taxon>Fungi</taxon>
        <taxon>Fungi incertae sedis</taxon>
        <taxon>Mucoromycota</taxon>
        <taxon>Mortierellomycotina</taxon>
        <taxon>Mortierellomycetes</taxon>
        <taxon>Mortierellales</taxon>
        <taxon>Mortierellaceae</taxon>
        <taxon>Mortierella</taxon>
    </lineage>
</organism>
<dbReference type="GO" id="GO:0030687">
    <property type="term" value="C:preribosome, large subunit precursor"/>
    <property type="evidence" value="ECO:0007669"/>
    <property type="project" value="TreeGrafter"/>
</dbReference>
<keyword evidence="1" id="KW-0479">Metal-binding</keyword>
<feature type="compositionally biased region" description="Low complexity" evidence="4">
    <location>
        <begin position="119"/>
        <end position="145"/>
    </location>
</feature>
<feature type="domain" description="Zinc finger double-stranded RNA binding" evidence="5">
    <location>
        <begin position="77"/>
        <end position="103"/>
    </location>
</feature>
<evidence type="ECO:0000259" key="5">
    <source>
        <dbReference type="Pfam" id="PF12171"/>
    </source>
</evidence>
<evidence type="ECO:0000256" key="1">
    <source>
        <dbReference type="ARBA" id="ARBA00022723"/>
    </source>
</evidence>
<reference evidence="7" key="1">
    <citation type="submission" date="2021-07" db="EMBL/GenBank/DDBJ databases">
        <title>Draft genome of Mortierella alpina, strain LL118, isolated from an aspen leaf litter sample.</title>
        <authorList>
            <person name="Yang S."/>
            <person name="Vinatzer B.A."/>
        </authorList>
    </citation>
    <scope>NUCLEOTIDE SEQUENCE</scope>
    <source>
        <strain evidence="7">LL118</strain>
    </source>
</reference>
<dbReference type="InterPro" id="IPR041661">
    <property type="entry name" value="ZN622/Rei1/Reh1_Znf-C2H2"/>
</dbReference>